<sequence length="184" mass="20694">MIREKYNYCLKNLFEGGGGGGGAERGVIYICPPLRPPKLSCDTSRLLLCLSRSLSLDRSRSRSRSRERSRSRSLGLGLPVLLVLRSLSREVLRPRSLLRPRLNESPLSVALSAARNLALRKPFIFLCNEIRFKPTGVAMDHKSSVRKVKNHKALTKSIIFRQRNMRFASNISKKGRHLAVVSPS</sequence>
<gene>
    <name evidence="1" type="ORF">FF38_06964</name>
</gene>
<name>A0A0L0C688_LUCCU</name>
<evidence type="ECO:0000313" key="2">
    <source>
        <dbReference type="Proteomes" id="UP000037069"/>
    </source>
</evidence>
<reference evidence="1 2" key="1">
    <citation type="journal article" date="2015" name="Nat. Commun.">
        <title>Lucilia cuprina genome unlocks parasitic fly biology to underpin future interventions.</title>
        <authorList>
            <person name="Anstead C.A."/>
            <person name="Korhonen P.K."/>
            <person name="Young N.D."/>
            <person name="Hall R.S."/>
            <person name="Jex A.R."/>
            <person name="Murali S.C."/>
            <person name="Hughes D.S."/>
            <person name="Lee S.F."/>
            <person name="Perry T."/>
            <person name="Stroehlein A.J."/>
            <person name="Ansell B.R."/>
            <person name="Breugelmans B."/>
            <person name="Hofmann A."/>
            <person name="Qu J."/>
            <person name="Dugan S."/>
            <person name="Lee S.L."/>
            <person name="Chao H."/>
            <person name="Dinh H."/>
            <person name="Han Y."/>
            <person name="Doddapaneni H.V."/>
            <person name="Worley K.C."/>
            <person name="Muzny D.M."/>
            <person name="Ioannidis P."/>
            <person name="Waterhouse R.M."/>
            <person name="Zdobnov E.M."/>
            <person name="James P.J."/>
            <person name="Bagnall N.H."/>
            <person name="Kotze A.C."/>
            <person name="Gibbs R.A."/>
            <person name="Richards S."/>
            <person name="Batterham P."/>
            <person name="Gasser R.B."/>
        </authorList>
    </citation>
    <scope>NUCLEOTIDE SEQUENCE [LARGE SCALE GENOMIC DNA]</scope>
    <source>
        <strain evidence="1 2">LS</strain>
        <tissue evidence="1">Full body</tissue>
    </source>
</reference>
<proteinExistence type="predicted"/>
<evidence type="ECO:0000313" key="1">
    <source>
        <dbReference type="EMBL" id="KNC27771.1"/>
    </source>
</evidence>
<protein>
    <submittedName>
        <fullName evidence="1">Uncharacterized protein</fullName>
    </submittedName>
</protein>
<dbReference type="Proteomes" id="UP000037069">
    <property type="component" value="Unassembled WGS sequence"/>
</dbReference>
<keyword evidence="2" id="KW-1185">Reference proteome</keyword>
<organism evidence="1 2">
    <name type="scientific">Lucilia cuprina</name>
    <name type="common">Green bottle fly</name>
    <name type="synonym">Australian sheep blowfly</name>
    <dbReference type="NCBI Taxonomy" id="7375"/>
    <lineage>
        <taxon>Eukaryota</taxon>
        <taxon>Metazoa</taxon>
        <taxon>Ecdysozoa</taxon>
        <taxon>Arthropoda</taxon>
        <taxon>Hexapoda</taxon>
        <taxon>Insecta</taxon>
        <taxon>Pterygota</taxon>
        <taxon>Neoptera</taxon>
        <taxon>Endopterygota</taxon>
        <taxon>Diptera</taxon>
        <taxon>Brachycera</taxon>
        <taxon>Muscomorpha</taxon>
        <taxon>Oestroidea</taxon>
        <taxon>Calliphoridae</taxon>
        <taxon>Luciliinae</taxon>
        <taxon>Lucilia</taxon>
    </lineage>
</organism>
<accession>A0A0L0C688</accession>
<dbReference type="EMBL" id="JRES01000848">
    <property type="protein sequence ID" value="KNC27771.1"/>
    <property type="molecule type" value="Genomic_DNA"/>
</dbReference>
<comment type="caution">
    <text evidence="1">The sequence shown here is derived from an EMBL/GenBank/DDBJ whole genome shotgun (WGS) entry which is preliminary data.</text>
</comment>
<dbReference type="AlphaFoldDB" id="A0A0L0C688"/>